<sequence length="363" mass="41917">MNILSIIITGTLYLYGVISLYIAFLAKKRGERGAFINNLVNSLILIISITINLITINFLHISNIDFIVFPFDIFMIIFIIFFLPLFYYSIYREKRIVKRDLKEKPWKEDFSLFSEVLPFKYELYRKLTHLVVLGIVFFYFTLGFLVQNIFRDVLKFFPNIISEIFFSIYNIEVNKMIFTQYLVVFLVGVSLLGMLSADFIRILRPDLYPLKPVNRILRKKERHMRLGPHISMGIGCFSIIILYGMFQPIGPLVICTSMTMSIFADMTANLVGKKFGRKNIRNTKKTYEGLFAGMGVAYISGIITLLLLRQVYMLKPVSLILIPLVGAVIIGLLDFLDLEVDDNLSYIFIVSTVLFFISILILI</sequence>
<keyword evidence="1" id="KW-0472">Membrane</keyword>
<dbReference type="AlphaFoldDB" id="X1E5R2"/>
<proteinExistence type="predicted"/>
<feature type="transmembrane region" description="Helical" evidence="1">
    <location>
        <begin position="289"/>
        <end position="311"/>
    </location>
</feature>
<evidence type="ECO:0000313" key="2">
    <source>
        <dbReference type="EMBL" id="GAH28606.1"/>
    </source>
</evidence>
<accession>X1E5R2</accession>
<feature type="transmembrane region" description="Helical" evidence="1">
    <location>
        <begin position="38"/>
        <end position="61"/>
    </location>
</feature>
<feature type="transmembrane region" description="Helical" evidence="1">
    <location>
        <begin position="67"/>
        <end position="90"/>
    </location>
</feature>
<dbReference type="EMBL" id="BARU01000189">
    <property type="protein sequence ID" value="GAH28606.1"/>
    <property type="molecule type" value="Genomic_DNA"/>
</dbReference>
<comment type="caution">
    <text evidence="2">The sequence shown here is derived from an EMBL/GenBank/DDBJ whole genome shotgun (WGS) entry which is preliminary data.</text>
</comment>
<keyword evidence="1" id="KW-0812">Transmembrane</keyword>
<evidence type="ECO:0000256" key="1">
    <source>
        <dbReference type="SAM" id="Phobius"/>
    </source>
</evidence>
<reference evidence="2" key="1">
    <citation type="journal article" date="2014" name="Front. Microbiol.">
        <title>High frequency of phylogenetically diverse reductive dehalogenase-homologous genes in deep subseafloor sedimentary metagenomes.</title>
        <authorList>
            <person name="Kawai M."/>
            <person name="Futagami T."/>
            <person name="Toyoda A."/>
            <person name="Takaki Y."/>
            <person name="Nishi S."/>
            <person name="Hori S."/>
            <person name="Arai W."/>
            <person name="Tsubouchi T."/>
            <person name="Morono Y."/>
            <person name="Uchiyama I."/>
            <person name="Ito T."/>
            <person name="Fujiyama A."/>
            <person name="Inagaki F."/>
            <person name="Takami H."/>
        </authorList>
    </citation>
    <scope>NUCLEOTIDE SEQUENCE</scope>
    <source>
        <strain evidence="2">Expedition CK06-06</strain>
    </source>
</reference>
<organism evidence="2">
    <name type="scientific">marine sediment metagenome</name>
    <dbReference type="NCBI Taxonomy" id="412755"/>
    <lineage>
        <taxon>unclassified sequences</taxon>
        <taxon>metagenomes</taxon>
        <taxon>ecological metagenomes</taxon>
    </lineage>
</organism>
<dbReference type="GO" id="GO:0004143">
    <property type="term" value="F:ATP-dependent diacylglycerol kinase activity"/>
    <property type="evidence" value="ECO:0007669"/>
    <property type="project" value="InterPro"/>
</dbReference>
<feature type="transmembrane region" description="Helical" evidence="1">
    <location>
        <begin position="224"/>
        <end position="243"/>
    </location>
</feature>
<dbReference type="PANTHER" id="PTHR31303">
    <property type="entry name" value="CTP-DEPENDENT DIACYLGLYCEROL KINASE 1"/>
    <property type="match status" value="1"/>
</dbReference>
<evidence type="ECO:0008006" key="3">
    <source>
        <dbReference type="Google" id="ProtNLM"/>
    </source>
</evidence>
<dbReference type="PANTHER" id="PTHR31303:SF1">
    <property type="entry name" value="CTP-DEPENDENT DIACYLGLYCEROL KINASE 1"/>
    <property type="match status" value="1"/>
</dbReference>
<feature type="transmembrane region" description="Helical" evidence="1">
    <location>
        <begin position="181"/>
        <end position="203"/>
    </location>
</feature>
<protein>
    <recommendedName>
        <fullName evidence="3">Phosphatidate cytidylyltransferase</fullName>
    </recommendedName>
</protein>
<feature type="transmembrane region" description="Helical" evidence="1">
    <location>
        <begin position="130"/>
        <end position="150"/>
    </location>
</feature>
<feature type="transmembrane region" description="Helical" evidence="1">
    <location>
        <begin position="343"/>
        <end position="362"/>
    </location>
</feature>
<dbReference type="InterPro" id="IPR037997">
    <property type="entry name" value="Dgk1-like"/>
</dbReference>
<keyword evidence="1" id="KW-1133">Transmembrane helix</keyword>
<name>X1E5R2_9ZZZZ</name>
<feature type="transmembrane region" description="Helical" evidence="1">
    <location>
        <begin position="317"/>
        <end position="336"/>
    </location>
</feature>
<gene>
    <name evidence="2" type="ORF">S03H2_00790</name>
</gene>
<feature type="transmembrane region" description="Helical" evidence="1">
    <location>
        <begin position="6"/>
        <end position="26"/>
    </location>
</feature>
<feature type="transmembrane region" description="Helical" evidence="1">
    <location>
        <begin position="249"/>
        <end position="268"/>
    </location>
</feature>